<keyword evidence="1" id="KW-0812">Transmembrane</keyword>
<accession>A0A7G6YG91</accession>
<dbReference type="Proteomes" id="UP000515511">
    <property type="component" value="Chromosome"/>
</dbReference>
<reference evidence="4" key="1">
    <citation type="submission" date="2019-09" db="EMBL/GenBank/DDBJ databases">
        <title>Antimicrobial potential of Antarctic Bacteria.</title>
        <authorList>
            <person name="Benaud N."/>
            <person name="Edwards R.J."/>
            <person name="Ferrari B.C."/>
        </authorList>
    </citation>
    <scope>NUCLEOTIDE SEQUENCE [LARGE SCALE GENOMIC DNA]</scope>
    <source>
        <strain evidence="4">INR9</strain>
    </source>
</reference>
<protein>
    <submittedName>
        <fullName evidence="3">DUF58 domain-containing protein</fullName>
    </submittedName>
</protein>
<feature type="transmembrane region" description="Helical" evidence="1">
    <location>
        <begin position="20"/>
        <end position="40"/>
    </location>
</feature>
<dbReference type="PANTHER" id="PTHR33608:SF14">
    <property type="entry name" value="POSSIBLE CONSERVED SECRETED PROTEIN"/>
    <property type="match status" value="1"/>
</dbReference>
<evidence type="ECO:0000259" key="2">
    <source>
        <dbReference type="Pfam" id="PF01882"/>
    </source>
</evidence>
<organism evidence="3 4">
    <name type="scientific">Leifsonia shinshuensis</name>
    <dbReference type="NCBI Taxonomy" id="150026"/>
    <lineage>
        <taxon>Bacteria</taxon>
        <taxon>Bacillati</taxon>
        <taxon>Actinomycetota</taxon>
        <taxon>Actinomycetes</taxon>
        <taxon>Micrococcales</taxon>
        <taxon>Microbacteriaceae</taxon>
        <taxon>Leifsonia</taxon>
    </lineage>
</organism>
<evidence type="ECO:0000256" key="1">
    <source>
        <dbReference type="SAM" id="Phobius"/>
    </source>
</evidence>
<dbReference type="PANTHER" id="PTHR33608">
    <property type="entry name" value="BLL2464 PROTEIN"/>
    <property type="match status" value="1"/>
</dbReference>
<dbReference type="InterPro" id="IPR002881">
    <property type="entry name" value="DUF58"/>
</dbReference>
<keyword evidence="1" id="KW-1133">Transmembrane helix</keyword>
<keyword evidence="1" id="KW-0472">Membrane</keyword>
<evidence type="ECO:0000313" key="4">
    <source>
        <dbReference type="Proteomes" id="UP000515511"/>
    </source>
</evidence>
<feature type="transmembrane region" description="Helical" evidence="1">
    <location>
        <begin position="45"/>
        <end position="62"/>
    </location>
</feature>
<proteinExistence type="predicted"/>
<sequence>MPGPRERTEAPAGGSGWALSPGVTAAAIVAVVCLVAAFVLSRVELVLVAAPLLLAAVLGWSSRPESAASRTRATIGGDDPDGRVRVDAVAEAEGRVDGVHLRIHRADREPEDAVVTPREAGRLRFHVAVSHSGPQRILALAARGIGPDAAWTGDPGLPAVAERVVRPASQRLRSLPLPARLLGLTGGHVSARPGDGGEFRDIDRFRPGDRLRRIDWKATARLAQRPGELYVRRTTATSDAAVQLVVDARDDVPGAVAGWAAPYPRPGATSLDLAREAAVSLAGAYAAASDRVGFDDLSDARRALPPRAGSRHLHRVLRAVELTTAHGSATERARAPRLAQGAVVFVMSTFLDDQAMRLALTWRAAGHRVIVVDVLPPRSVDELPARERLALRVVDLERGLRLDRLRAAGAELLVWASPERDAVLRRLATPGRRP</sequence>
<gene>
    <name evidence="3" type="ORF">F1C12_02605</name>
</gene>
<dbReference type="EMBL" id="CP043641">
    <property type="protein sequence ID" value="QNE37506.1"/>
    <property type="molecule type" value="Genomic_DNA"/>
</dbReference>
<dbReference type="KEGG" id="lse:F1C12_02605"/>
<evidence type="ECO:0000313" key="3">
    <source>
        <dbReference type="EMBL" id="QNE37506.1"/>
    </source>
</evidence>
<dbReference type="Pfam" id="PF01882">
    <property type="entry name" value="DUF58"/>
    <property type="match status" value="1"/>
</dbReference>
<name>A0A7G6YG91_9MICO</name>
<feature type="domain" description="DUF58" evidence="2">
    <location>
        <begin position="204"/>
        <end position="402"/>
    </location>
</feature>
<dbReference type="AlphaFoldDB" id="A0A7G6YG91"/>